<evidence type="ECO:0000259" key="2">
    <source>
        <dbReference type="Pfam" id="PF05703"/>
    </source>
</evidence>
<dbReference type="AlphaFoldDB" id="A0A8J5IB18"/>
<dbReference type="GO" id="GO:0010305">
    <property type="term" value="P:leaf vascular tissue pattern formation"/>
    <property type="evidence" value="ECO:0007669"/>
    <property type="project" value="TreeGrafter"/>
</dbReference>
<dbReference type="Pfam" id="PF08458">
    <property type="entry name" value="PH_2"/>
    <property type="match status" value="1"/>
</dbReference>
<feature type="domain" description="VAN3-binding protein-like auxin canalisation" evidence="2">
    <location>
        <begin position="130"/>
        <end position="274"/>
    </location>
</feature>
<dbReference type="PANTHER" id="PTHR31351">
    <property type="entry name" value="EXPRESSED PROTEIN"/>
    <property type="match status" value="1"/>
</dbReference>
<dbReference type="EMBL" id="JACMSC010000002">
    <property type="protein sequence ID" value="KAG6532185.1"/>
    <property type="molecule type" value="Genomic_DNA"/>
</dbReference>
<feature type="compositionally biased region" description="Basic and acidic residues" evidence="1">
    <location>
        <begin position="90"/>
        <end position="107"/>
    </location>
</feature>
<comment type="caution">
    <text evidence="4">The sequence shown here is derived from an EMBL/GenBank/DDBJ whole genome shotgun (WGS) entry which is preliminary data.</text>
</comment>
<evidence type="ECO:0000256" key="1">
    <source>
        <dbReference type="SAM" id="MobiDB-lite"/>
    </source>
</evidence>
<evidence type="ECO:0000313" key="5">
    <source>
        <dbReference type="Proteomes" id="UP000734854"/>
    </source>
</evidence>
<proteinExistence type="predicted"/>
<feature type="domain" description="Pleckstrin-like plant" evidence="3">
    <location>
        <begin position="290"/>
        <end position="387"/>
    </location>
</feature>
<dbReference type="GO" id="GO:0009734">
    <property type="term" value="P:auxin-activated signaling pathway"/>
    <property type="evidence" value="ECO:0007669"/>
    <property type="project" value="TreeGrafter"/>
</dbReference>
<feature type="region of interest" description="Disordered" evidence="1">
    <location>
        <begin position="90"/>
        <end position="118"/>
    </location>
</feature>
<gene>
    <name evidence="4" type="ORF">ZIOFF_006024</name>
</gene>
<dbReference type="InterPro" id="IPR013666">
    <property type="entry name" value="PH_pln"/>
</dbReference>
<accession>A0A8J5IB18</accession>
<evidence type="ECO:0000313" key="4">
    <source>
        <dbReference type="EMBL" id="KAG6532185.1"/>
    </source>
</evidence>
<reference evidence="4 5" key="1">
    <citation type="submission" date="2020-08" db="EMBL/GenBank/DDBJ databases">
        <title>Plant Genome Project.</title>
        <authorList>
            <person name="Zhang R.-G."/>
        </authorList>
    </citation>
    <scope>NUCLEOTIDE SEQUENCE [LARGE SCALE GENOMIC DNA]</scope>
    <source>
        <tissue evidence="4">Rhizome</tissue>
    </source>
</reference>
<dbReference type="Proteomes" id="UP000734854">
    <property type="component" value="Unassembled WGS sequence"/>
</dbReference>
<dbReference type="InterPro" id="IPR008546">
    <property type="entry name" value="VAN3-bd-like_auxin_canal"/>
</dbReference>
<keyword evidence="5" id="KW-1185">Reference proteome</keyword>
<dbReference type="PANTHER" id="PTHR31351:SF30">
    <property type="entry name" value="VAN3-BINDING PROTEIN-LIKE"/>
    <property type="match status" value="1"/>
</dbReference>
<dbReference type="InterPro" id="IPR040269">
    <property type="entry name" value="VAB"/>
</dbReference>
<evidence type="ECO:0000259" key="3">
    <source>
        <dbReference type="Pfam" id="PF08458"/>
    </source>
</evidence>
<dbReference type="Pfam" id="PF05703">
    <property type="entry name" value="Auxin_canalis"/>
    <property type="match status" value="1"/>
</dbReference>
<protein>
    <submittedName>
        <fullName evidence="4">Uncharacterized protein</fullName>
    </submittedName>
</protein>
<dbReference type="GO" id="GO:0010087">
    <property type="term" value="P:phloem or xylem histogenesis"/>
    <property type="evidence" value="ECO:0007669"/>
    <property type="project" value="TreeGrafter"/>
</dbReference>
<sequence length="389" mass="43187">MEEFRRHERLAKVSFSAHPSSFYKVSRQNINTFEWYKEQTQQLTCYCPSEVPNSPHQALNFLSRTWSPSSSDFFQILSSNNPSTSYLDGRTTELHDSDDVPDRKITDMNDDENSMTRSDGEIITMDPLVARLGGGVLRSFSRERKNKNKDEVRLTTAQVHAALSVTRLAAAIAGVVGNSCYMESTQSSKVVSVVNLAERSTEENIKPVVASAAALVATVCAEAAESSGANREQLASVIRSGLATRTTADLLTLTANAATCLRGAATLELRAASRRHLSENQYVLASGVQLPIEMPQGKVELRKVSIYLKHDEVTMRLGKKHMGGVISTYKEYRIFCASDDPKDCGFWKNRRGCYLVSLATSRGTVRMLFEDQKLYVVWKSIISNLLCDC</sequence>
<organism evidence="4 5">
    <name type="scientific">Zingiber officinale</name>
    <name type="common">Ginger</name>
    <name type="synonym">Amomum zingiber</name>
    <dbReference type="NCBI Taxonomy" id="94328"/>
    <lineage>
        <taxon>Eukaryota</taxon>
        <taxon>Viridiplantae</taxon>
        <taxon>Streptophyta</taxon>
        <taxon>Embryophyta</taxon>
        <taxon>Tracheophyta</taxon>
        <taxon>Spermatophyta</taxon>
        <taxon>Magnoliopsida</taxon>
        <taxon>Liliopsida</taxon>
        <taxon>Zingiberales</taxon>
        <taxon>Zingiberaceae</taxon>
        <taxon>Zingiber</taxon>
    </lineage>
</organism>
<name>A0A8J5IB18_ZINOF</name>